<evidence type="ECO:0000259" key="2">
    <source>
        <dbReference type="PROSITE" id="PS50020"/>
    </source>
</evidence>
<dbReference type="SUPFAM" id="SSF51045">
    <property type="entry name" value="WW domain"/>
    <property type="match status" value="1"/>
</dbReference>
<dbReference type="InParanoid" id="A0A1Z5JU89"/>
<dbReference type="InterPro" id="IPR045055">
    <property type="entry name" value="DNA2/NAM7-like"/>
</dbReference>
<dbReference type="SMART" id="SM00456">
    <property type="entry name" value="WW"/>
    <property type="match status" value="1"/>
</dbReference>
<dbReference type="OrthoDB" id="6513042at2759"/>
<organism evidence="3 4">
    <name type="scientific">Fistulifera solaris</name>
    <name type="common">Oleaginous diatom</name>
    <dbReference type="NCBI Taxonomy" id="1519565"/>
    <lineage>
        <taxon>Eukaryota</taxon>
        <taxon>Sar</taxon>
        <taxon>Stramenopiles</taxon>
        <taxon>Ochrophyta</taxon>
        <taxon>Bacillariophyta</taxon>
        <taxon>Bacillariophyceae</taxon>
        <taxon>Bacillariophycidae</taxon>
        <taxon>Naviculales</taxon>
        <taxon>Naviculaceae</taxon>
        <taxon>Fistulifera</taxon>
    </lineage>
</organism>
<feature type="compositionally biased region" description="Low complexity" evidence="1">
    <location>
        <begin position="79"/>
        <end position="100"/>
    </location>
</feature>
<gene>
    <name evidence="3" type="ORF">FisN_5Hh069</name>
</gene>
<dbReference type="PANTHER" id="PTHR10887:SF495">
    <property type="entry name" value="HELICASE SENATAXIN ISOFORM X1-RELATED"/>
    <property type="match status" value="1"/>
</dbReference>
<dbReference type="FunFam" id="3.40.50.300:FF:002371">
    <property type="entry name" value="Predicted protein"/>
    <property type="match status" value="1"/>
</dbReference>
<feature type="region of interest" description="Disordered" evidence="1">
    <location>
        <begin position="1"/>
        <end position="135"/>
    </location>
</feature>
<feature type="compositionally biased region" description="Polar residues" evidence="1">
    <location>
        <begin position="101"/>
        <end position="113"/>
    </location>
</feature>
<dbReference type="Pfam" id="PF13086">
    <property type="entry name" value="AAA_11"/>
    <property type="match status" value="1"/>
</dbReference>
<evidence type="ECO:0000313" key="4">
    <source>
        <dbReference type="Proteomes" id="UP000198406"/>
    </source>
</evidence>
<reference evidence="3 4" key="1">
    <citation type="journal article" date="2015" name="Plant Cell">
        <title>Oil accumulation by the oleaginous diatom Fistulifera solaris as revealed by the genome and transcriptome.</title>
        <authorList>
            <person name="Tanaka T."/>
            <person name="Maeda Y."/>
            <person name="Veluchamy A."/>
            <person name="Tanaka M."/>
            <person name="Abida H."/>
            <person name="Marechal E."/>
            <person name="Bowler C."/>
            <person name="Muto M."/>
            <person name="Sunaga Y."/>
            <person name="Tanaka M."/>
            <person name="Yoshino T."/>
            <person name="Taniguchi T."/>
            <person name="Fukuda Y."/>
            <person name="Nemoto M."/>
            <person name="Matsumoto M."/>
            <person name="Wong P.S."/>
            <person name="Aburatani S."/>
            <person name="Fujibuchi W."/>
        </authorList>
    </citation>
    <scope>NUCLEOTIDE SEQUENCE [LARGE SCALE GENOMIC DNA]</scope>
    <source>
        <strain evidence="3 4">JPCC DA0580</strain>
    </source>
</reference>
<dbReference type="InterPro" id="IPR001202">
    <property type="entry name" value="WW_dom"/>
</dbReference>
<dbReference type="Gene3D" id="3.40.50.300">
    <property type="entry name" value="P-loop containing nucleotide triphosphate hydrolases"/>
    <property type="match status" value="2"/>
</dbReference>
<dbReference type="InterPro" id="IPR027417">
    <property type="entry name" value="P-loop_NTPase"/>
</dbReference>
<dbReference type="Pfam" id="PF13087">
    <property type="entry name" value="AAA_12"/>
    <property type="match status" value="1"/>
</dbReference>
<dbReference type="AlphaFoldDB" id="A0A1Z5JU89"/>
<dbReference type="Gene3D" id="2.20.70.10">
    <property type="match status" value="1"/>
</dbReference>
<dbReference type="InterPro" id="IPR041679">
    <property type="entry name" value="DNA2/NAM7-like_C"/>
</dbReference>
<dbReference type="CDD" id="cd18808">
    <property type="entry name" value="SF1_C_Upf1"/>
    <property type="match status" value="1"/>
</dbReference>
<dbReference type="SUPFAM" id="SSF52540">
    <property type="entry name" value="P-loop containing nucleoside triphosphate hydrolases"/>
    <property type="match status" value="1"/>
</dbReference>
<keyword evidence="4" id="KW-1185">Reference proteome</keyword>
<dbReference type="GO" id="GO:0004386">
    <property type="term" value="F:helicase activity"/>
    <property type="evidence" value="ECO:0007669"/>
    <property type="project" value="InterPro"/>
</dbReference>
<dbReference type="InterPro" id="IPR041677">
    <property type="entry name" value="DNA2/NAM7_AAA_11"/>
</dbReference>
<feature type="compositionally biased region" description="Polar residues" evidence="1">
    <location>
        <begin position="50"/>
        <end position="71"/>
    </location>
</feature>
<proteinExistence type="predicted"/>
<comment type="caution">
    <text evidence="3">The sequence shown here is derived from an EMBL/GenBank/DDBJ whole genome shotgun (WGS) entry which is preliminary data.</text>
</comment>
<name>A0A1Z5JU89_FISSO</name>
<evidence type="ECO:0000256" key="1">
    <source>
        <dbReference type="SAM" id="MobiDB-lite"/>
    </source>
</evidence>
<dbReference type="Proteomes" id="UP000198406">
    <property type="component" value="Unassembled WGS sequence"/>
</dbReference>
<dbReference type="CDD" id="cd00201">
    <property type="entry name" value="WW"/>
    <property type="match status" value="1"/>
</dbReference>
<feature type="compositionally biased region" description="Basic and acidic residues" evidence="1">
    <location>
        <begin position="1"/>
        <end position="17"/>
    </location>
</feature>
<dbReference type="InterPro" id="IPR047187">
    <property type="entry name" value="SF1_C_Upf1"/>
</dbReference>
<feature type="domain" description="WW" evidence="2">
    <location>
        <begin position="637"/>
        <end position="675"/>
    </location>
</feature>
<evidence type="ECO:0000313" key="3">
    <source>
        <dbReference type="EMBL" id="GAX17422.1"/>
    </source>
</evidence>
<protein>
    <submittedName>
        <fullName evidence="3">Senataxin</fullName>
    </submittedName>
</protein>
<dbReference type="PROSITE" id="PS50020">
    <property type="entry name" value="WW_DOMAIN_2"/>
    <property type="match status" value="1"/>
</dbReference>
<dbReference type="InterPro" id="IPR036020">
    <property type="entry name" value="WW_dom_sf"/>
</dbReference>
<dbReference type="EMBL" id="BDSP01000117">
    <property type="protein sequence ID" value="GAX17422.1"/>
    <property type="molecule type" value="Genomic_DNA"/>
</dbReference>
<dbReference type="PANTHER" id="PTHR10887">
    <property type="entry name" value="DNA2/NAM7 HELICASE FAMILY"/>
    <property type="match status" value="1"/>
</dbReference>
<accession>A0A1Z5JU89</accession>
<feature type="compositionally biased region" description="Pro residues" evidence="1">
    <location>
        <begin position="24"/>
        <end position="34"/>
    </location>
</feature>
<dbReference type="CDD" id="cd18042">
    <property type="entry name" value="DEXXQc_SETX"/>
    <property type="match status" value="1"/>
</dbReference>
<sequence>MSNKLSSKEQEILERQRKLAARFKPPPPSAPPPSSSSQIPAAKSKPHASATAQTNSSTIDLTHSSDATSQKRPSKKRPLSTSSASAQAVLAAARVKAQATSAPTKPTSTGRSSQETESKPSPKLKRKVVERRDSAGTSLAKLVQHVTATSTKNNLLDLDDNHNSNTMPSIEPDDFWKHLREWDFVSQLASETRMQCNNTASSSNDDDLNSKKPLPNVFLNHRHYMSAWAPLCLAECRAQILQQFNTYSSVKAKPILVTTETTSSRSRARNFQKNAPMADISWMEENETGSYILIRPQKRQDGSDLKFSANDLVLLIRPDYPNILNDIETGVARPPDGKDPDDPHAYKSVGLVGHTEMSRNELNGLVVKVSKRRWAVVGKKEMYLVPLGNNITALREFTALCRVDQLPLKQYLFGLHLEKVENRRKLSSRQSTEQLLQLMGGKQSLGPGFIDFCKNKFNASQLTAITASAHEYGDGGFTLIKGPPGTGKTTTLVAVLNSLHIRQYNKYYEEVRRIAALTTGSRQAALEIARKAKPRLLICAPSNAAVDNVILKIMADGFIDGQGQRYNPSMIRVGVGQSDAVRAVSLEAKVDAILGEYSDISSLEQSIVGFKVELTRITQDIASLRRRLHAIQHCSPYSVSKDWEIRIDEESFDDTGRVYYVNHKLKLTTYDLPPPPEPGEQVFPSTSMPEYRSYLSRIVKLVENYFSVKSELERCTIISGAVANGANHIEIRQNMETHLLNSVHMVMTTLGTAGNRTLEGIDKFEVVVVDEAAQSVEPASLSALQLGNRHCVLVGDPQQLPATIFNVSGRGSKYDRSLFQRLEEAGQPVYMLNEQYRMHPKISHFPRHIFYGGALLDGPNVRQGDYGDPLRSILCRSVPNFQPFTILDLDSKEERGGTSLANSAEARLCVYIYQQLKTLTRGLSTTSRVAIITPYAEQMRLLRKTFSNELGRNYEAFVEVNTVDAFQGREANIVIFSAVRASGSHGIGFLSDVRRMNVALTRAKHFLFVIARCESIVVNPYWRDLVQHARATNAVVQVPLSDNASFGDLTSWKLEH</sequence>